<dbReference type="PROSITE" id="PS50005">
    <property type="entry name" value="TPR"/>
    <property type="match status" value="1"/>
</dbReference>
<reference evidence="4 5" key="1">
    <citation type="submission" date="2019-02" db="EMBL/GenBank/DDBJ databases">
        <title>Deep-cultivation of Planctomycetes and their phenomic and genomic characterization uncovers novel biology.</title>
        <authorList>
            <person name="Wiegand S."/>
            <person name="Jogler M."/>
            <person name="Boedeker C."/>
            <person name="Pinto D."/>
            <person name="Vollmers J."/>
            <person name="Rivas-Marin E."/>
            <person name="Kohn T."/>
            <person name="Peeters S.H."/>
            <person name="Heuer A."/>
            <person name="Rast P."/>
            <person name="Oberbeckmann S."/>
            <person name="Bunk B."/>
            <person name="Jeske O."/>
            <person name="Meyerdierks A."/>
            <person name="Storesund J.E."/>
            <person name="Kallscheuer N."/>
            <person name="Luecker S."/>
            <person name="Lage O.M."/>
            <person name="Pohl T."/>
            <person name="Merkel B.J."/>
            <person name="Hornburger P."/>
            <person name="Mueller R.-W."/>
            <person name="Bruemmer F."/>
            <person name="Labrenz M."/>
            <person name="Spormann A.M."/>
            <person name="Op Den Camp H."/>
            <person name="Overmann J."/>
            <person name="Amann R."/>
            <person name="Jetten M.S.M."/>
            <person name="Mascher T."/>
            <person name="Medema M.H."/>
            <person name="Devos D.P."/>
            <person name="Kaster A.-K."/>
            <person name="Ovreas L."/>
            <person name="Rohde M."/>
            <person name="Galperin M.Y."/>
            <person name="Jogler C."/>
        </authorList>
    </citation>
    <scope>NUCLEOTIDE SEQUENCE [LARGE SCALE GENOMIC DNA]</scope>
    <source>
        <strain evidence="4 5">KOR34</strain>
    </source>
</reference>
<evidence type="ECO:0000313" key="5">
    <source>
        <dbReference type="Proteomes" id="UP000316714"/>
    </source>
</evidence>
<feature type="compositionally biased region" description="Polar residues" evidence="2">
    <location>
        <begin position="328"/>
        <end position="337"/>
    </location>
</feature>
<dbReference type="Pfam" id="PF14559">
    <property type="entry name" value="TPR_19"/>
    <property type="match status" value="1"/>
</dbReference>
<evidence type="ECO:0000256" key="1">
    <source>
        <dbReference type="PROSITE-ProRule" id="PRU00339"/>
    </source>
</evidence>
<dbReference type="OrthoDB" id="261498at2"/>
<dbReference type="EMBL" id="SIHJ01000005">
    <property type="protein sequence ID" value="TWT30358.1"/>
    <property type="molecule type" value="Genomic_DNA"/>
</dbReference>
<feature type="domain" description="HTH merR-type" evidence="3">
    <location>
        <begin position="19"/>
        <end position="86"/>
    </location>
</feature>
<protein>
    <submittedName>
        <fullName evidence="4">Tetratricopeptide repeat protein</fullName>
    </submittedName>
</protein>
<dbReference type="SUPFAM" id="SSF48452">
    <property type="entry name" value="TPR-like"/>
    <property type="match status" value="1"/>
</dbReference>
<proteinExistence type="predicted"/>
<dbReference type="Pfam" id="PF13432">
    <property type="entry name" value="TPR_16"/>
    <property type="match status" value="1"/>
</dbReference>
<dbReference type="RefSeq" id="WP_146568713.1">
    <property type="nucleotide sequence ID" value="NZ_SIHJ01000005.1"/>
</dbReference>
<dbReference type="GO" id="GO:0003677">
    <property type="term" value="F:DNA binding"/>
    <property type="evidence" value="ECO:0007669"/>
    <property type="project" value="InterPro"/>
</dbReference>
<dbReference type="InterPro" id="IPR011990">
    <property type="entry name" value="TPR-like_helical_dom_sf"/>
</dbReference>
<evidence type="ECO:0000256" key="2">
    <source>
        <dbReference type="SAM" id="MobiDB-lite"/>
    </source>
</evidence>
<dbReference type="SUPFAM" id="SSF46955">
    <property type="entry name" value="Putative DNA-binding domain"/>
    <property type="match status" value="1"/>
</dbReference>
<dbReference type="InterPro" id="IPR009061">
    <property type="entry name" value="DNA-bd_dom_put_sf"/>
</dbReference>
<dbReference type="GO" id="GO:0006355">
    <property type="term" value="P:regulation of DNA-templated transcription"/>
    <property type="evidence" value="ECO:0007669"/>
    <property type="project" value="InterPro"/>
</dbReference>
<organism evidence="4 5">
    <name type="scientific">Posidoniimonas corsicana</name>
    <dbReference type="NCBI Taxonomy" id="1938618"/>
    <lineage>
        <taxon>Bacteria</taxon>
        <taxon>Pseudomonadati</taxon>
        <taxon>Planctomycetota</taxon>
        <taxon>Planctomycetia</taxon>
        <taxon>Pirellulales</taxon>
        <taxon>Lacipirellulaceae</taxon>
        <taxon>Posidoniimonas</taxon>
    </lineage>
</organism>
<dbReference type="Pfam" id="PF13411">
    <property type="entry name" value="MerR_1"/>
    <property type="match status" value="1"/>
</dbReference>
<feature type="region of interest" description="Disordered" evidence="2">
    <location>
        <begin position="305"/>
        <end position="337"/>
    </location>
</feature>
<dbReference type="SMART" id="SM00028">
    <property type="entry name" value="TPR"/>
    <property type="match status" value="3"/>
</dbReference>
<comment type="caution">
    <text evidence="4">The sequence shown here is derived from an EMBL/GenBank/DDBJ whole genome shotgun (WGS) entry which is preliminary data.</text>
</comment>
<keyword evidence="1" id="KW-0802">TPR repeat</keyword>
<feature type="repeat" description="TPR" evidence="1">
    <location>
        <begin position="265"/>
        <end position="298"/>
    </location>
</feature>
<dbReference type="InterPro" id="IPR019734">
    <property type="entry name" value="TPR_rpt"/>
</dbReference>
<dbReference type="AlphaFoldDB" id="A0A5C5UW11"/>
<gene>
    <name evidence="4" type="ORF">KOR34_49170</name>
</gene>
<dbReference type="Proteomes" id="UP000316714">
    <property type="component" value="Unassembled WGS sequence"/>
</dbReference>
<accession>A0A5C5UW11</accession>
<sequence>MTLPFPTAEDAAPDPAARYTATMLARITGATPDAVRRWTRRGYLQAEADHGGSVAYSFVEARVAQVLAQMTAAGMSLGQVDRVVDRLAESAPAGCRPLAEWDISPRGDTVVVHAAGQTRDAGGQLLIEFDRPAEPDHPHEAHRAVLLPFCPEDDSDEPLAFNANDIRDEATELLEQGDCLLAEQMYRSVLLSGEGEPLDHLALGECLYRRGDLAAARERFAVCLEQEPDCLAARLSLGSVYQELGEWELAAGALEGVLSQSPECPDALIPLAETYDRLGRTDEAQDLRRRLLRFAPDGPWADEARARLADAGAASAEDPQRGPVVENPDQSPILQGS</sequence>
<keyword evidence="5" id="KW-1185">Reference proteome</keyword>
<dbReference type="InterPro" id="IPR000551">
    <property type="entry name" value="MerR-type_HTH_dom"/>
</dbReference>
<dbReference type="Gene3D" id="1.25.40.10">
    <property type="entry name" value="Tetratricopeptide repeat domain"/>
    <property type="match status" value="1"/>
</dbReference>
<dbReference type="Gene3D" id="1.10.1660.10">
    <property type="match status" value="1"/>
</dbReference>
<evidence type="ECO:0000259" key="3">
    <source>
        <dbReference type="Pfam" id="PF13411"/>
    </source>
</evidence>
<name>A0A5C5UW11_9BACT</name>
<evidence type="ECO:0000313" key="4">
    <source>
        <dbReference type="EMBL" id="TWT30358.1"/>
    </source>
</evidence>